<dbReference type="Pfam" id="PF21176">
    <property type="entry name" value="RecR_HhH"/>
    <property type="match status" value="1"/>
</dbReference>
<comment type="similarity">
    <text evidence="7">Belongs to the RecR family.</text>
</comment>
<dbReference type="CDD" id="cd01025">
    <property type="entry name" value="TOPRIM_recR"/>
    <property type="match status" value="1"/>
</dbReference>
<dbReference type="SUPFAM" id="SSF111304">
    <property type="entry name" value="Recombination protein RecR"/>
    <property type="match status" value="1"/>
</dbReference>
<dbReference type="SMART" id="SM00493">
    <property type="entry name" value="TOPRIM"/>
    <property type="match status" value="1"/>
</dbReference>
<dbReference type="InterPro" id="IPR034137">
    <property type="entry name" value="TOPRIM_RecR"/>
</dbReference>
<evidence type="ECO:0000256" key="1">
    <source>
        <dbReference type="ARBA" id="ARBA00022723"/>
    </source>
</evidence>
<dbReference type="Pfam" id="PF02132">
    <property type="entry name" value="RecR_ZnF"/>
    <property type="match status" value="1"/>
</dbReference>
<reference evidence="9 10" key="1">
    <citation type="journal article" date="2019" name="Int. J. Syst. Evol. Microbiol.">
        <title>The Global Catalogue of Microorganisms (GCM) 10K type strain sequencing project: providing services to taxonomists for standard genome sequencing and annotation.</title>
        <authorList>
            <consortium name="The Broad Institute Genomics Platform"/>
            <consortium name="The Broad Institute Genome Sequencing Center for Infectious Disease"/>
            <person name="Wu L."/>
            <person name="Ma J."/>
        </authorList>
    </citation>
    <scope>NUCLEOTIDE SEQUENCE [LARGE SCALE GENOMIC DNA]</scope>
    <source>
        <strain evidence="9 10">JCM 15503</strain>
    </source>
</reference>
<keyword evidence="10" id="KW-1185">Reference proteome</keyword>
<dbReference type="InterPro" id="IPR023627">
    <property type="entry name" value="Rcmb_RecR"/>
</dbReference>
<dbReference type="InterPro" id="IPR015967">
    <property type="entry name" value="Rcmb_RecR_Znf"/>
</dbReference>
<feature type="zinc finger region" description="C4-type" evidence="7">
    <location>
        <begin position="60"/>
        <end position="75"/>
    </location>
</feature>
<keyword evidence="3 7" id="KW-0863">Zinc-finger</keyword>
<accession>A0ABN1K814</accession>
<evidence type="ECO:0000256" key="5">
    <source>
        <dbReference type="ARBA" id="ARBA00023172"/>
    </source>
</evidence>
<evidence type="ECO:0000256" key="3">
    <source>
        <dbReference type="ARBA" id="ARBA00022771"/>
    </source>
</evidence>
<sequence>MVTAVSQTRLDALIEALRRLPGVGVKSAQRMAFHLLQHDREGAEQLAEALGGALRAVHHCERCHTFTEAAICDICSDESRDARQLCVIESPADQAALERTGSYHGFYYVLMGRISPLDGIGISELGGLSMVQRALDGKVEEVILATSFTAEGEATAHVLAEGLKAQGVRVTRLARGVPAGSELEYVDLSTIAHAMVDRR</sequence>
<dbReference type="HAMAP" id="MF_00017">
    <property type="entry name" value="RecR"/>
    <property type="match status" value="1"/>
</dbReference>
<dbReference type="InterPro" id="IPR000093">
    <property type="entry name" value="DNA_Rcmb_RecR"/>
</dbReference>
<dbReference type="PANTHER" id="PTHR30446">
    <property type="entry name" value="RECOMBINATION PROTEIN RECR"/>
    <property type="match status" value="1"/>
</dbReference>
<organism evidence="9 10">
    <name type="scientific">Ideonella azotifigens</name>
    <dbReference type="NCBI Taxonomy" id="513160"/>
    <lineage>
        <taxon>Bacteria</taxon>
        <taxon>Pseudomonadati</taxon>
        <taxon>Pseudomonadota</taxon>
        <taxon>Betaproteobacteria</taxon>
        <taxon>Burkholderiales</taxon>
        <taxon>Sphaerotilaceae</taxon>
        <taxon>Ideonella</taxon>
    </lineage>
</organism>
<dbReference type="PROSITE" id="PS01300">
    <property type="entry name" value="RECR"/>
    <property type="match status" value="1"/>
</dbReference>
<evidence type="ECO:0000313" key="9">
    <source>
        <dbReference type="EMBL" id="GAA0757816.1"/>
    </source>
</evidence>
<dbReference type="PANTHER" id="PTHR30446:SF0">
    <property type="entry name" value="RECOMBINATION PROTEIN RECR"/>
    <property type="match status" value="1"/>
</dbReference>
<keyword evidence="4 7" id="KW-0862">Zinc</keyword>
<dbReference type="Gene3D" id="3.40.1360.10">
    <property type="match status" value="1"/>
</dbReference>
<keyword evidence="5 7" id="KW-0233">DNA recombination</keyword>
<evidence type="ECO:0000256" key="4">
    <source>
        <dbReference type="ARBA" id="ARBA00022833"/>
    </source>
</evidence>
<dbReference type="Pfam" id="PF21175">
    <property type="entry name" value="RecR_C"/>
    <property type="match status" value="1"/>
</dbReference>
<dbReference type="EMBL" id="BAAAEW010000025">
    <property type="protein sequence ID" value="GAA0757816.1"/>
    <property type="molecule type" value="Genomic_DNA"/>
</dbReference>
<keyword evidence="6 7" id="KW-0234">DNA repair</keyword>
<dbReference type="Proteomes" id="UP001500279">
    <property type="component" value="Unassembled WGS sequence"/>
</dbReference>
<evidence type="ECO:0000259" key="8">
    <source>
        <dbReference type="PROSITE" id="PS50880"/>
    </source>
</evidence>
<evidence type="ECO:0000313" key="10">
    <source>
        <dbReference type="Proteomes" id="UP001500279"/>
    </source>
</evidence>
<dbReference type="Gene3D" id="1.10.8.420">
    <property type="entry name" value="RecR Domain 1"/>
    <property type="match status" value="1"/>
</dbReference>
<evidence type="ECO:0000256" key="7">
    <source>
        <dbReference type="HAMAP-Rule" id="MF_00017"/>
    </source>
</evidence>
<comment type="function">
    <text evidence="7">May play a role in DNA repair. It seems to be involved in an RecBC-independent recombinational process of DNA repair. It may act with RecF and RecO.</text>
</comment>
<proteinExistence type="inferred from homology"/>
<dbReference type="PROSITE" id="PS50880">
    <property type="entry name" value="TOPRIM"/>
    <property type="match status" value="1"/>
</dbReference>
<dbReference type="InterPro" id="IPR006171">
    <property type="entry name" value="TOPRIM_dom"/>
</dbReference>
<evidence type="ECO:0000256" key="6">
    <source>
        <dbReference type="ARBA" id="ARBA00023204"/>
    </source>
</evidence>
<gene>
    <name evidence="7 9" type="primary">recR</name>
    <name evidence="9" type="ORF">GCM10009107_37690</name>
</gene>
<dbReference type="NCBIfam" id="TIGR00615">
    <property type="entry name" value="recR"/>
    <property type="match status" value="1"/>
</dbReference>
<feature type="domain" description="Toprim" evidence="8">
    <location>
        <begin position="83"/>
        <end position="178"/>
    </location>
</feature>
<protein>
    <recommendedName>
        <fullName evidence="7">Recombination protein RecR</fullName>
    </recommendedName>
</protein>
<name>A0ABN1K814_9BURK</name>
<evidence type="ECO:0000256" key="2">
    <source>
        <dbReference type="ARBA" id="ARBA00022763"/>
    </source>
</evidence>
<keyword evidence="1 7" id="KW-0479">Metal-binding</keyword>
<comment type="caution">
    <text evidence="9">The sequence shown here is derived from an EMBL/GenBank/DDBJ whole genome shotgun (WGS) entry which is preliminary data.</text>
</comment>
<dbReference type="Pfam" id="PF13662">
    <property type="entry name" value="Toprim_4"/>
    <property type="match status" value="1"/>
</dbReference>
<keyword evidence="2 7" id="KW-0227">DNA damage</keyword>